<dbReference type="InterPro" id="IPR036514">
    <property type="entry name" value="SGNH_hydro_sf"/>
</dbReference>
<dbReference type="Gene3D" id="3.40.50.1110">
    <property type="entry name" value="SGNH hydrolase"/>
    <property type="match status" value="1"/>
</dbReference>
<dbReference type="PANTHER" id="PTHR30383:SF5">
    <property type="entry name" value="SGNH HYDROLASE-TYPE ESTERASE DOMAIN-CONTAINING PROTEIN"/>
    <property type="match status" value="1"/>
</dbReference>
<dbReference type="KEGG" id="lvn:BWR22_01730"/>
<protein>
    <submittedName>
        <fullName evidence="1">G-D-S-L family lipolytic protein</fullName>
    </submittedName>
</protein>
<dbReference type="PANTHER" id="PTHR30383">
    <property type="entry name" value="THIOESTERASE 1/PROTEASE 1/LYSOPHOSPHOLIPASE L1"/>
    <property type="match status" value="1"/>
</dbReference>
<dbReference type="SUPFAM" id="SSF52266">
    <property type="entry name" value="SGNH hydrolase"/>
    <property type="match status" value="2"/>
</dbReference>
<accession>A0AAC9PVR5</accession>
<organism evidence="1 2">
    <name type="scientific">Lacinutrix venerupis</name>
    <dbReference type="NCBI Taxonomy" id="1486034"/>
    <lineage>
        <taxon>Bacteria</taxon>
        <taxon>Pseudomonadati</taxon>
        <taxon>Bacteroidota</taxon>
        <taxon>Flavobacteriia</taxon>
        <taxon>Flavobacteriales</taxon>
        <taxon>Flavobacteriaceae</taxon>
        <taxon>Lacinutrix</taxon>
    </lineage>
</organism>
<dbReference type="PROSITE" id="PS51257">
    <property type="entry name" value="PROKAR_LIPOPROTEIN"/>
    <property type="match status" value="1"/>
</dbReference>
<dbReference type="InterPro" id="IPR051532">
    <property type="entry name" value="Ester_Hydrolysis_Enzymes"/>
</dbReference>
<proteinExistence type="predicted"/>
<dbReference type="RefSeq" id="WP_076731721.1">
    <property type="nucleotide sequence ID" value="NZ_CP019352.1"/>
</dbReference>
<name>A0AAC9PVR5_9FLAO</name>
<dbReference type="GO" id="GO:0004622">
    <property type="term" value="F:phosphatidylcholine lysophospholipase activity"/>
    <property type="evidence" value="ECO:0007669"/>
    <property type="project" value="TreeGrafter"/>
</dbReference>
<reference evidence="1 2" key="1">
    <citation type="submission" date="2017-01" db="EMBL/GenBank/DDBJ databases">
        <title>Complete genome of Lacinutrix venerupis DOK2-8 isolated from seawater in Dokdo.</title>
        <authorList>
            <person name="Chi W.-J."/>
            <person name="Kim J.H."/>
        </authorList>
    </citation>
    <scope>NUCLEOTIDE SEQUENCE [LARGE SCALE GENOMIC DNA]</scope>
    <source>
        <strain evidence="1 2">DOK2-8</strain>
    </source>
</reference>
<dbReference type="AlphaFoldDB" id="A0AAC9PVR5"/>
<keyword evidence="2" id="KW-1185">Reference proteome</keyword>
<gene>
    <name evidence="1" type="ORF">BWR22_01730</name>
</gene>
<sequence>MKTFKNLKYLGLVALAISITACNKEEDFEEFLDQPPVEEAALPALTSGDADFSNYVAIGASFTAGFTDGGLFIAGQEDSFPNTLSKQFAKAGGGTFTQPLMDDNTGGILVGGTVARGYRFVFGGAGPVALDDFLASQGAPVPPITTEAGVNIGSDWNNFGIPGAKSWHLVAPGYAAANPFYARIASSASATVLGDAVAQNPTFFTLSEVGGNDVLGYALSGGESDTTAENYDPITPVATFDDALNALIAGLTSNPNTKGAVGNVPDITSLAHFTTVPYNPLEPSNPDFGPQIPLLNSIFGALNPIFNAVDPSRAIVFSETENSPVVIFDENLADISATITNALSSSPTFPAFIAQFGLPPAAADTVAALLGSTYGQTRQATENDLFVLPSSSIIGTVNNANVAILMGQGLPQALAGQFSVEGVTLPLADKWTLTPQEQQEIATATAAYNSSISSIVSSNGLALVDLNTILNQAASAGIQFDDYNMNTSLVFGGLVSLDGVHLTARGYALMANSFLDAIDTTYGSNFRASGNVAKADDFGVNYSALLP</sequence>
<dbReference type="Proteomes" id="UP000187506">
    <property type="component" value="Chromosome"/>
</dbReference>
<dbReference type="EMBL" id="CP019352">
    <property type="protein sequence ID" value="APX99079.1"/>
    <property type="molecule type" value="Genomic_DNA"/>
</dbReference>
<evidence type="ECO:0000313" key="1">
    <source>
        <dbReference type="EMBL" id="APX99079.1"/>
    </source>
</evidence>
<evidence type="ECO:0000313" key="2">
    <source>
        <dbReference type="Proteomes" id="UP000187506"/>
    </source>
</evidence>